<dbReference type="PANTHER" id="PTHR47926:SF405">
    <property type="entry name" value="DYW DOMAIN-CONTAINING PROTEIN"/>
    <property type="match status" value="1"/>
</dbReference>
<dbReference type="GO" id="GO:0009451">
    <property type="term" value="P:RNA modification"/>
    <property type="evidence" value="ECO:0007669"/>
    <property type="project" value="InterPro"/>
</dbReference>
<proteinExistence type="predicted"/>
<dbReference type="FunFam" id="1.25.40.10:FF:000361">
    <property type="entry name" value="Pentatricopeptide repeat-containing protein chloroplastic"/>
    <property type="match status" value="1"/>
</dbReference>
<feature type="repeat" description="PPR" evidence="2">
    <location>
        <begin position="70"/>
        <end position="104"/>
    </location>
</feature>
<dbReference type="InterPro" id="IPR002885">
    <property type="entry name" value="PPR_rpt"/>
</dbReference>
<evidence type="ECO:0000256" key="2">
    <source>
        <dbReference type="PROSITE-ProRule" id="PRU00708"/>
    </source>
</evidence>
<dbReference type="EMBL" id="VDCV01000002">
    <property type="protein sequence ID" value="KAB5569762.1"/>
    <property type="molecule type" value="Genomic_DNA"/>
</dbReference>
<dbReference type="FunFam" id="1.25.40.10:FF:000090">
    <property type="entry name" value="Pentatricopeptide repeat-containing protein, chloroplastic"/>
    <property type="match status" value="1"/>
</dbReference>
<protein>
    <recommendedName>
        <fullName evidence="5">DYW domain-containing protein</fullName>
    </recommendedName>
</protein>
<dbReference type="InterPro" id="IPR046960">
    <property type="entry name" value="PPR_At4g14850-like_plant"/>
</dbReference>
<accession>A0A5N5NR26</accession>
<dbReference type="PANTHER" id="PTHR47926">
    <property type="entry name" value="PENTATRICOPEPTIDE REPEAT-CONTAINING PROTEIN"/>
    <property type="match status" value="1"/>
</dbReference>
<comment type="caution">
    <text evidence="3">The sequence shown here is derived from an EMBL/GenBank/DDBJ whole genome shotgun (WGS) entry which is preliminary data.</text>
</comment>
<dbReference type="InterPro" id="IPR046848">
    <property type="entry name" value="E_motif"/>
</dbReference>
<gene>
    <name evidence="3" type="ORF">DKX38_003555</name>
</gene>
<evidence type="ECO:0008006" key="5">
    <source>
        <dbReference type="Google" id="ProtNLM"/>
    </source>
</evidence>
<dbReference type="Pfam" id="PF13041">
    <property type="entry name" value="PPR_2"/>
    <property type="match status" value="3"/>
</dbReference>
<dbReference type="AlphaFoldDB" id="A0A5N5NR26"/>
<organism evidence="3 4">
    <name type="scientific">Salix brachista</name>
    <dbReference type="NCBI Taxonomy" id="2182728"/>
    <lineage>
        <taxon>Eukaryota</taxon>
        <taxon>Viridiplantae</taxon>
        <taxon>Streptophyta</taxon>
        <taxon>Embryophyta</taxon>
        <taxon>Tracheophyta</taxon>
        <taxon>Spermatophyta</taxon>
        <taxon>Magnoliopsida</taxon>
        <taxon>eudicotyledons</taxon>
        <taxon>Gunneridae</taxon>
        <taxon>Pentapetalae</taxon>
        <taxon>rosids</taxon>
        <taxon>fabids</taxon>
        <taxon>Malpighiales</taxon>
        <taxon>Salicaceae</taxon>
        <taxon>Saliceae</taxon>
        <taxon>Salix</taxon>
    </lineage>
</organism>
<feature type="repeat" description="PPR" evidence="2">
    <location>
        <begin position="171"/>
        <end position="205"/>
    </location>
</feature>
<feature type="repeat" description="PPR" evidence="2">
    <location>
        <begin position="273"/>
        <end position="307"/>
    </location>
</feature>
<dbReference type="Gene3D" id="1.25.40.10">
    <property type="entry name" value="Tetratricopeptide repeat domain"/>
    <property type="match status" value="4"/>
</dbReference>
<dbReference type="Proteomes" id="UP000326939">
    <property type="component" value="Chromosome 2"/>
</dbReference>
<name>A0A5N5NR26_9ROSI</name>
<dbReference type="NCBIfam" id="TIGR00756">
    <property type="entry name" value="PPR"/>
    <property type="match status" value="5"/>
</dbReference>
<dbReference type="Pfam" id="PF01535">
    <property type="entry name" value="PPR"/>
    <property type="match status" value="3"/>
</dbReference>
<dbReference type="FunFam" id="1.25.40.10:FF:000344">
    <property type="entry name" value="Pentatricopeptide repeat-containing protein"/>
    <property type="match status" value="1"/>
</dbReference>
<evidence type="ECO:0000256" key="1">
    <source>
        <dbReference type="ARBA" id="ARBA00022737"/>
    </source>
</evidence>
<feature type="repeat" description="PPR" evidence="2">
    <location>
        <begin position="140"/>
        <end position="170"/>
    </location>
</feature>
<keyword evidence="1" id="KW-0677">Repeat</keyword>
<dbReference type="Pfam" id="PF20431">
    <property type="entry name" value="E_motif"/>
    <property type="match status" value="1"/>
</dbReference>
<evidence type="ECO:0000313" key="3">
    <source>
        <dbReference type="EMBL" id="KAB5569762.1"/>
    </source>
</evidence>
<dbReference type="InterPro" id="IPR011990">
    <property type="entry name" value="TPR-like_helical_dom_sf"/>
</dbReference>
<dbReference type="PROSITE" id="PS51375">
    <property type="entry name" value="PPR"/>
    <property type="match status" value="5"/>
</dbReference>
<feature type="repeat" description="PPR" evidence="2">
    <location>
        <begin position="373"/>
        <end position="407"/>
    </location>
</feature>
<sequence length="703" mass="78422">MRLLSSPKRLKPLLLACKDEAPVTQIHALIITTGIFSINSSSNGLVIASYARIGDITSARHLFDKLPHRGVDAWNSIIVAYSRRYYLTEVLILYHQMVNEGVKPDSSTFTVAIKASSSLKDLEVGERIWRRAVDFGYGCDVFVGSSVLNLYVKCGKIDEAKLVFDKMVKRDVVCWATMITGLVQNGKVLEAVDMFRRMRKEGIEGDGVLMLGLIQACANLGESKLGLSVHGHVVRREMLMDDVILQTSLVDMYAKIGDLKLASHVFKQMPRKNAVSWGALISGFAQNGFAEYALDLLVEMQSFDFKPDTVALVSALLACSQVGHLKLGKSIHGYIVRRLDFELVLGTALIDMYAKCGALSCARAIFDRVDSRDVILWNTMISSYGIHGYGKEVLSLFLKMKEANISPNHATFASLLSALSHSGHVDVGQYWFNAMANECKIPPSEKHYACMVDLLSRAGRVEEAYQLIESMNTEPGLAIWVSLLSGCHNYRNFLFGEVAAKKILDLNPDDLGIYALVSNFFSLARMWDRVSILRKIMKETGMKKVPGYSAVEVNGKHEAFLVEDKSHHHYEEILQMLDSLDNEMRKITFRGDVLACQILKLHFFGHLSCHADPRNTGNSEAFTCLIGSQGPGFPSITRGFVRRLMRNLASRCLGELRKLSALKLAIFVNLTWDKHQKYKSSQPFCRVRGCSEKHGALEHQMSG</sequence>
<reference evidence="4" key="1">
    <citation type="journal article" date="2019" name="Gigascience">
        <title>De novo genome assembly of the endangered Acer yangbiense, a plant species with extremely small populations endemic to Yunnan Province, China.</title>
        <authorList>
            <person name="Yang J."/>
            <person name="Wariss H.M."/>
            <person name="Tao L."/>
            <person name="Zhang R."/>
            <person name="Yun Q."/>
            <person name="Hollingsworth P."/>
            <person name="Dao Z."/>
            <person name="Luo G."/>
            <person name="Guo H."/>
            <person name="Ma Y."/>
            <person name="Sun W."/>
        </authorList>
    </citation>
    <scope>NUCLEOTIDE SEQUENCE [LARGE SCALE GENOMIC DNA]</scope>
    <source>
        <strain evidence="4">cv. br00</strain>
    </source>
</reference>
<dbReference type="GO" id="GO:0003723">
    <property type="term" value="F:RNA binding"/>
    <property type="evidence" value="ECO:0007669"/>
    <property type="project" value="InterPro"/>
</dbReference>
<evidence type="ECO:0000313" key="4">
    <source>
        <dbReference type="Proteomes" id="UP000326939"/>
    </source>
</evidence>
<keyword evidence="4" id="KW-1185">Reference proteome</keyword>